<dbReference type="Proteomes" id="UP000483142">
    <property type="component" value="Unassembled WGS sequence"/>
</dbReference>
<dbReference type="EMBL" id="WDBZ01000033">
    <property type="protein sequence ID" value="KAB6450521.1"/>
    <property type="molecule type" value="Genomic_DNA"/>
</dbReference>
<evidence type="ECO:0000313" key="5">
    <source>
        <dbReference type="Proteomes" id="UP000483142"/>
    </source>
</evidence>
<dbReference type="AlphaFoldDB" id="A0A6I0ZAY3"/>
<gene>
    <name evidence="3" type="ORF">GAZ06_16270</name>
    <name evidence="2" type="ORF">GAZ09_15300</name>
</gene>
<dbReference type="Proteomes" id="UP000468344">
    <property type="component" value="Unassembled WGS sequence"/>
</dbReference>
<proteinExistence type="predicted"/>
<feature type="domain" description="DUF4099" evidence="1">
    <location>
        <begin position="22"/>
        <end position="98"/>
    </location>
</feature>
<name>A0A6I0ZAY3_PHOVU</name>
<protein>
    <submittedName>
        <fullName evidence="3">DUF4099 domain-containing protein</fullName>
    </submittedName>
</protein>
<accession>A0A6I0ZAY3</accession>
<evidence type="ECO:0000259" key="1">
    <source>
        <dbReference type="Pfam" id="PF13351"/>
    </source>
</evidence>
<dbReference type="Pfam" id="PF13351">
    <property type="entry name" value="DUF4099"/>
    <property type="match status" value="1"/>
</dbReference>
<dbReference type="InterPro" id="IPR025343">
    <property type="entry name" value="DUF4099"/>
</dbReference>
<organism evidence="3 4">
    <name type="scientific">Phocaeicola vulgatus</name>
    <name type="common">Bacteroides vulgatus</name>
    <dbReference type="NCBI Taxonomy" id="821"/>
    <lineage>
        <taxon>Bacteria</taxon>
        <taxon>Pseudomonadati</taxon>
        <taxon>Bacteroidota</taxon>
        <taxon>Bacteroidia</taxon>
        <taxon>Bacteroidales</taxon>
        <taxon>Bacteroidaceae</taxon>
        <taxon>Phocaeicola</taxon>
    </lineage>
</organism>
<reference evidence="4 5" key="1">
    <citation type="journal article" date="2019" name="Nat. Med.">
        <title>A library of human gut bacterial isolates paired with longitudinal multiomics data enables mechanistic microbiome research.</title>
        <authorList>
            <person name="Poyet M."/>
            <person name="Groussin M."/>
            <person name="Gibbons S.M."/>
            <person name="Avila-Pacheco J."/>
            <person name="Jiang X."/>
            <person name="Kearney S.M."/>
            <person name="Perrotta A.R."/>
            <person name="Berdy B."/>
            <person name="Zhao S."/>
            <person name="Lieberman T.D."/>
            <person name="Swanson P.K."/>
            <person name="Smith M."/>
            <person name="Roesemann S."/>
            <person name="Alexander J.E."/>
            <person name="Rich S.A."/>
            <person name="Livny J."/>
            <person name="Vlamakis H."/>
            <person name="Clish C."/>
            <person name="Bullock K."/>
            <person name="Deik A."/>
            <person name="Scott J."/>
            <person name="Pierce K.A."/>
            <person name="Xavier R.J."/>
            <person name="Alm E.J."/>
        </authorList>
    </citation>
    <scope>NUCLEOTIDE SEQUENCE [LARGE SCALE GENOMIC DNA]</scope>
    <source>
        <strain evidence="3 4">BIOML-A140</strain>
        <strain evidence="2 5">BIOML-A141</strain>
    </source>
</reference>
<comment type="caution">
    <text evidence="3">The sequence shown here is derived from an EMBL/GenBank/DDBJ whole genome shotgun (WGS) entry which is preliminary data.</text>
</comment>
<sequence length="99" mass="11159">MYKEILLTSTDMYMNPNKPIIFKAEQLDWEKLEAVGIRRKELEKDGNLDLLLQGAETGVTTLNLKTPVFSLTMDATLKLEVEPNGRPVIGINGIRPTEE</sequence>
<dbReference type="EMBL" id="WDBY01000037">
    <property type="protein sequence ID" value="KAB6474640.1"/>
    <property type="molecule type" value="Genomic_DNA"/>
</dbReference>
<evidence type="ECO:0000313" key="3">
    <source>
        <dbReference type="EMBL" id="KAB6474640.1"/>
    </source>
</evidence>
<evidence type="ECO:0000313" key="2">
    <source>
        <dbReference type="EMBL" id="KAB6450521.1"/>
    </source>
</evidence>
<evidence type="ECO:0000313" key="4">
    <source>
        <dbReference type="Proteomes" id="UP000468344"/>
    </source>
</evidence>